<dbReference type="SMART" id="SM01331">
    <property type="entry name" value="DUF3635"/>
    <property type="match status" value="1"/>
</dbReference>
<keyword evidence="5" id="KW-0418">Kinase</keyword>
<dbReference type="GO" id="GO:0005524">
    <property type="term" value="F:ATP binding"/>
    <property type="evidence" value="ECO:0007669"/>
    <property type="project" value="UniProtKB-KW"/>
</dbReference>
<dbReference type="EC" id="2.7.11.1" evidence="1"/>
<evidence type="ECO:0000256" key="1">
    <source>
        <dbReference type="ARBA" id="ARBA00012513"/>
    </source>
</evidence>
<organism evidence="11 12">
    <name type="scientific">Pristionchus entomophagus</name>
    <dbReference type="NCBI Taxonomy" id="358040"/>
    <lineage>
        <taxon>Eukaryota</taxon>
        <taxon>Metazoa</taxon>
        <taxon>Ecdysozoa</taxon>
        <taxon>Nematoda</taxon>
        <taxon>Chromadorea</taxon>
        <taxon>Rhabditida</taxon>
        <taxon>Rhabditina</taxon>
        <taxon>Diplogasteromorpha</taxon>
        <taxon>Diplogasteroidea</taxon>
        <taxon>Neodiplogasteridae</taxon>
        <taxon>Pristionchus</taxon>
    </lineage>
</organism>
<feature type="compositionally biased region" description="Acidic residues" evidence="9">
    <location>
        <begin position="346"/>
        <end position="357"/>
    </location>
</feature>
<comment type="caution">
    <text evidence="11">The sequence shown here is derived from an EMBL/GenBank/DDBJ whole genome shotgun (WGS) entry which is preliminary data.</text>
</comment>
<evidence type="ECO:0000256" key="6">
    <source>
        <dbReference type="ARBA" id="ARBA00022840"/>
    </source>
</evidence>
<feature type="compositionally biased region" description="Acidic residues" evidence="9">
    <location>
        <begin position="365"/>
        <end position="385"/>
    </location>
</feature>
<dbReference type="InterPro" id="IPR024604">
    <property type="entry name" value="GSG2_C"/>
</dbReference>
<dbReference type="Gene3D" id="1.10.510.10">
    <property type="entry name" value="Transferase(Phosphotransferase) domain 1"/>
    <property type="match status" value="1"/>
</dbReference>
<evidence type="ECO:0000256" key="4">
    <source>
        <dbReference type="ARBA" id="ARBA00022741"/>
    </source>
</evidence>
<dbReference type="PANTHER" id="PTHR24419">
    <property type="entry name" value="INTERLEUKIN-1 RECEPTOR-ASSOCIATED KINASE"/>
    <property type="match status" value="1"/>
</dbReference>
<gene>
    <name evidence="11" type="ORF">PENTCL1PPCAC_6221</name>
</gene>
<dbReference type="SUPFAM" id="SSF56112">
    <property type="entry name" value="Protein kinase-like (PK-like)"/>
    <property type="match status" value="1"/>
</dbReference>
<keyword evidence="2" id="KW-0723">Serine/threonine-protein kinase</keyword>
<feature type="compositionally biased region" description="Acidic residues" evidence="9">
    <location>
        <begin position="301"/>
        <end position="320"/>
    </location>
</feature>
<comment type="catalytic activity">
    <reaction evidence="7">
        <text>L-threonyl-[protein] + ATP = O-phospho-L-threonyl-[protein] + ADP + H(+)</text>
        <dbReference type="Rhea" id="RHEA:46608"/>
        <dbReference type="Rhea" id="RHEA-COMP:11060"/>
        <dbReference type="Rhea" id="RHEA-COMP:11605"/>
        <dbReference type="ChEBI" id="CHEBI:15378"/>
        <dbReference type="ChEBI" id="CHEBI:30013"/>
        <dbReference type="ChEBI" id="CHEBI:30616"/>
        <dbReference type="ChEBI" id="CHEBI:61977"/>
        <dbReference type="ChEBI" id="CHEBI:456216"/>
        <dbReference type="EC" id="2.7.11.1"/>
    </reaction>
</comment>
<name>A0AAV5SLC2_9BILA</name>
<evidence type="ECO:0000313" key="12">
    <source>
        <dbReference type="Proteomes" id="UP001432027"/>
    </source>
</evidence>
<keyword evidence="12" id="KW-1185">Reference proteome</keyword>
<keyword evidence="3" id="KW-0808">Transferase</keyword>
<feature type="compositionally biased region" description="Acidic residues" evidence="9">
    <location>
        <begin position="229"/>
        <end position="246"/>
    </location>
</feature>
<feature type="region of interest" description="Disordered" evidence="9">
    <location>
        <begin position="219"/>
        <end position="426"/>
    </location>
</feature>
<evidence type="ECO:0000256" key="3">
    <source>
        <dbReference type="ARBA" id="ARBA00022679"/>
    </source>
</evidence>
<evidence type="ECO:0000256" key="8">
    <source>
        <dbReference type="ARBA" id="ARBA00048679"/>
    </source>
</evidence>
<feature type="region of interest" description="Disordered" evidence="9">
    <location>
        <begin position="65"/>
        <end position="91"/>
    </location>
</feature>
<keyword evidence="6" id="KW-0067">ATP-binding</keyword>
<evidence type="ECO:0000259" key="10">
    <source>
        <dbReference type="PROSITE" id="PS50011"/>
    </source>
</evidence>
<dbReference type="EMBL" id="BTSX01000002">
    <property type="protein sequence ID" value="GMS84046.1"/>
    <property type="molecule type" value="Genomic_DNA"/>
</dbReference>
<reference evidence="11" key="1">
    <citation type="submission" date="2023-10" db="EMBL/GenBank/DDBJ databases">
        <title>Genome assembly of Pristionchus species.</title>
        <authorList>
            <person name="Yoshida K."/>
            <person name="Sommer R.J."/>
        </authorList>
    </citation>
    <scope>NUCLEOTIDE SEQUENCE</scope>
    <source>
        <strain evidence="11">RS0144</strain>
    </source>
</reference>
<evidence type="ECO:0000256" key="7">
    <source>
        <dbReference type="ARBA" id="ARBA00047899"/>
    </source>
</evidence>
<feature type="compositionally biased region" description="Acidic residues" evidence="9">
    <location>
        <begin position="393"/>
        <end position="404"/>
    </location>
</feature>
<comment type="catalytic activity">
    <reaction evidence="8">
        <text>L-seryl-[protein] + ATP = O-phospho-L-seryl-[protein] + ADP + H(+)</text>
        <dbReference type="Rhea" id="RHEA:17989"/>
        <dbReference type="Rhea" id="RHEA-COMP:9863"/>
        <dbReference type="Rhea" id="RHEA-COMP:11604"/>
        <dbReference type="ChEBI" id="CHEBI:15378"/>
        <dbReference type="ChEBI" id="CHEBI:29999"/>
        <dbReference type="ChEBI" id="CHEBI:30616"/>
        <dbReference type="ChEBI" id="CHEBI:83421"/>
        <dbReference type="ChEBI" id="CHEBI:456216"/>
        <dbReference type="EC" id="2.7.11.1"/>
    </reaction>
</comment>
<accession>A0AAV5SLC2</accession>
<feature type="non-terminal residue" evidence="11">
    <location>
        <position position="1"/>
    </location>
</feature>
<proteinExistence type="predicted"/>
<feature type="compositionally biased region" description="Basic and acidic residues" evidence="9">
    <location>
        <begin position="405"/>
        <end position="419"/>
    </location>
</feature>
<evidence type="ECO:0000256" key="5">
    <source>
        <dbReference type="ARBA" id="ARBA00022777"/>
    </source>
</evidence>
<dbReference type="GO" id="GO:0000278">
    <property type="term" value="P:mitotic cell cycle"/>
    <property type="evidence" value="ECO:0007669"/>
    <property type="project" value="TreeGrafter"/>
</dbReference>
<dbReference type="InterPro" id="IPR011009">
    <property type="entry name" value="Kinase-like_dom_sf"/>
</dbReference>
<evidence type="ECO:0000256" key="9">
    <source>
        <dbReference type="SAM" id="MobiDB-lite"/>
    </source>
</evidence>
<dbReference type="AlphaFoldDB" id="A0AAV5SLC2"/>
<keyword evidence="4" id="KW-0547">Nucleotide-binding</keyword>
<protein>
    <recommendedName>
        <fullName evidence="1">non-specific serine/threonine protein kinase</fullName>
        <ecNumber evidence="1">2.7.11.1</ecNumber>
    </recommendedName>
</protein>
<dbReference type="PROSITE" id="PS50011">
    <property type="entry name" value="PROTEIN_KINASE_DOM"/>
    <property type="match status" value="1"/>
</dbReference>
<feature type="domain" description="Protein kinase" evidence="10">
    <location>
        <begin position="486"/>
        <end position="865"/>
    </location>
</feature>
<sequence>YSMTEKNRSTTRITQAITPHRLKRRCATRVTATPRNANLPPRSVPRPQLNRKEVEEIETTREDWFSLPLPTSPAPSPPRPKEICPQSKCTITGNPNDTMIFTYRKIHDEKGQTQRDSLGRETAGRHRIPAREFTIDRVYMTPSSRAKEDHGIQFWPEPPMQSMDDSSDRDRWINQYHKNLKKITVVPTPTSREPMGRVHTTGRKPVARRRLRLFLDESVLDGGDRGDEGVMEGEEGVEGDNEDEEDGKTIEDTTSKSSSRKRRGSKMEGIKSRRCLYSGSVKSDGVRVMTPSEEEMKKDEEDNEEYGDNDEDGEAFDDAVEISGDFAMVNNGSEEEGGMNRTLEVEVADEHEEDGSGDGDRVDGIVEEEGSEEENEVMEEKEDGSEVGGEERVEMEEGEEESMEEKESSESEGTLREERSESEEEYVISDALDGHSRSFIGDLSLLNDSLPLDNVVDSIKDEDLRRLIATCNQKEMIDMHEFMHRVVSVVKVGEGGYADVFLVKRDWEKEEKVFKILQIEEDEDARKFLGEVIISKELTRLRRSGRNSTNAFAKLYRARVIKGRFHQLLSDAWEHFHNNDEDGINEDNPETFGNEQMFLSLEYQWGGLNLKKFHFTSIFQLLSVFCQTALALAVAESELKFEHRDLHEENVLVSATEETVIEFSYDRNKENGDHGGVHKWTSVPTHGIKTTIIDFTLSRITRKPESRRVIPGLDIYHVLGDDICDQEETSEQYEVYKKMKKLTKGKWKAYTPKSNVLWLRMQINWIIGENLNPESDINRKRLETSNRVMRMGRRRQSNRKSTYQEGEEERSEMSGEMWIKKLKEGVASIKKLKTFAKVVNRFGSADELVNSTEFAIILALLESTS</sequence>
<dbReference type="PANTHER" id="PTHR24419:SF18">
    <property type="entry name" value="SERINE_THREONINE-PROTEIN KINASE HASPIN"/>
    <property type="match status" value="1"/>
</dbReference>
<dbReference type="InterPro" id="IPR000719">
    <property type="entry name" value="Prot_kinase_dom"/>
</dbReference>
<feature type="region of interest" description="Disordered" evidence="9">
    <location>
        <begin position="791"/>
        <end position="810"/>
    </location>
</feature>
<dbReference type="Pfam" id="PF12330">
    <property type="entry name" value="Haspin_kinase"/>
    <property type="match status" value="1"/>
</dbReference>
<evidence type="ECO:0000256" key="2">
    <source>
        <dbReference type="ARBA" id="ARBA00022527"/>
    </source>
</evidence>
<dbReference type="GO" id="GO:0005634">
    <property type="term" value="C:nucleus"/>
    <property type="evidence" value="ECO:0007669"/>
    <property type="project" value="TreeGrafter"/>
</dbReference>
<dbReference type="GO" id="GO:0072354">
    <property type="term" value="F:histone H3T3 kinase activity"/>
    <property type="evidence" value="ECO:0007669"/>
    <property type="project" value="TreeGrafter"/>
</dbReference>
<dbReference type="GO" id="GO:0005737">
    <property type="term" value="C:cytoplasm"/>
    <property type="evidence" value="ECO:0007669"/>
    <property type="project" value="TreeGrafter"/>
</dbReference>
<dbReference type="Proteomes" id="UP001432027">
    <property type="component" value="Unassembled WGS sequence"/>
</dbReference>
<dbReference type="GO" id="GO:0035556">
    <property type="term" value="P:intracellular signal transduction"/>
    <property type="evidence" value="ECO:0007669"/>
    <property type="project" value="TreeGrafter"/>
</dbReference>
<dbReference type="Gene3D" id="3.30.200.20">
    <property type="entry name" value="Phosphorylase Kinase, domain 1"/>
    <property type="match status" value="1"/>
</dbReference>
<evidence type="ECO:0000313" key="11">
    <source>
        <dbReference type="EMBL" id="GMS84046.1"/>
    </source>
</evidence>